<keyword evidence="15" id="KW-0282">Flagellum</keyword>
<dbReference type="GO" id="GO:0044780">
    <property type="term" value="P:bacterial-type flagellum assembly"/>
    <property type="evidence" value="ECO:0007669"/>
    <property type="project" value="InterPro"/>
</dbReference>
<protein>
    <recommendedName>
        <fullName evidence="3 13">Flagellar biosynthetic protein FlhB</fullName>
    </recommendedName>
</protein>
<dbReference type="Proteomes" id="UP000596092">
    <property type="component" value="Chromosome"/>
</dbReference>
<dbReference type="GO" id="GO:0005886">
    <property type="term" value="C:plasma membrane"/>
    <property type="evidence" value="ECO:0007669"/>
    <property type="project" value="UniProtKB-SubCell"/>
</dbReference>
<keyword evidence="16" id="KW-1185">Reference proteome</keyword>
<dbReference type="Gene3D" id="6.10.250.2080">
    <property type="match status" value="1"/>
</dbReference>
<evidence type="ECO:0000256" key="9">
    <source>
        <dbReference type="ARBA" id="ARBA00022989"/>
    </source>
</evidence>
<evidence type="ECO:0000313" key="15">
    <source>
        <dbReference type="EMBL" id="QQG66018.1"/>
    </source>
</evidence>
<keyword evidence="11 13" id="KW-1006">Bacterial flagellum protein export</keyword>
<keyword evidence="6 13" id="KW-0812">Transmembrane</keyword>
<evidence type="ECO:0000256" key="2">
    <source>
        <dbReference type="ARBA" id="ARBA00010690"/>
    </source>
</evidence>
<keyword evidence="15" id="KW-0966">Cell projection</keyword>
<dbReference type="KEGG" id="dog:HP555_09130"/>
<gene>
    <name evidence="13 15" type="primary">flhB</name>
    <name evidence="15" type="ORF">HP555_09130</name>
</gene>
<evidence type="ECO:0000256" key="4">
    <source>
        <dbReference type="ARBA" id="ARBA00022448"/>
    </source>
</evidence>
<keyword evidence="10 13" id="KW-0472">Membrane</keyword>
<comment type="caution">
    <text evidence="13">Lacks conserved residue(s) required for the propagation of feature annotation.</text>
</comment>
<evidence type="ECO:0000256" key="5">
    <source>
        <dbReference type="ARBA" id="ARBA00022475"/>
    </source>
</evidence>
<dbReference type="SUPFAM" id="SSF160544">
    <property type="entry name" value="EscU C-terminal domain-like"/>
    <property type="match status" value="1"/>
</dbReference>
<dbReference type="NCBIfam" id="TIGR00328">
    <property type="entry name" value="flhB"/>
    <property type="match status" value="1"/>
</dbReference>
<accession>A0A7T6AR03</accession>
<dbReference type="PRINTS" id="PR00950">
    <property type="entry name" value="TYPE3IMSPROT"/>
</dbReference>
<evidence type="ECO:0000256" key="13">
    <source>
        <dbReference type="RuleBase" id="RU364091"/>
    </source>
</evidence>
<comment type="function">
    <text evidence="12 13">Required for formation of the rod structure in the basal body of the flagellar apparatus. Together with FliI and FliH, may constitute the export apparatus of flagellin.</text>
</comment>
<keyword evidence="7 13" id="KW-1005">Bacterial flagellum biogenesis</keyword>
<comment type="similarity">
    <text evidence="2 13">Belongs to the type III secretion exporter family.</text>
</comment>
<dbReference type="EMBL" id="CP054140">
    <property type="protein sequence ID" value="QQG66018.1"/>
    <property type="molecule type" value="Genomic_DNA"/>
</dbReference>
<evidence type="ECO:0000256" key="10">
    <source>
        <dbReference type="ARBA" id="ARBA00023136"/>
    </source>
</evidence>
<dbReference type="Gene3D" id="3.40.1690.10">
    <property type="entry name" value="secretion proteins EscU"/>
    <property type="match status" value="1"/>
</dbReference>
<organism evidence="15 16">
    <name type="scientific">Desulfobulbus oligotrophicus</name>
    <dbReference type="NCBI Taxonomy" id="1909699"/>
    <lineage>
        <taxon>Bacteria</taxon>
        <taxon>Pseudomonadati</taxon>
        <taxon>Thermodesulfobacteriota</taxon>
        <taxon>Desulfobulbia</taxon>
        <taxon>Desulfobulbales</taxon>
        <taxon>Desulfobulbaceae</taxon>
        <taxon>Desulfobulbus</taxon>
    </lineage>
</organism>
<reference evidence="15 16" key="1">
    <citation type="submission" date="2020-05" db="EMBL/GenBank/DDBJ databases">
        <title>Complete genome of Desulfobulbus oligotrophicus.</title>
        <authorList>
            <person name="Podar M."/>
        </authorList>
    </citation>
    <scope>NUCLEOTIDE SEQUENCE [LARGE SCALE GENOMIC DNA]</scope>
    <source>
        <strain evidence="15 16">Prop6</strain>
    </source>
</reference>
<feature type="region of interest" description="Disordered" evidence="14">
    <location>
        <begin position="1"/>
        <end position="24"/>
    </location>
</feature>
<name>A0A7T6AR03_9BACT</name>
<dbReference type="InterPro" id="IPR006135">
    <property type="entry name" value="T3SS_substrate_exporter"/>
</dbReference>
<evidence type="ECO:0000256" key="1">
    <source>
        <dbReference type="ARBA" id="ARBA00004651"/>
    </source>
</evidence>
<feature type="transmembrane region" description="Helical" evidence="13">
    <location>
        <begin position="79"/>
        <end position="98"/>
    </location>
</feature>
<feature type="transmembrane region" description="Helical" evidence="13">
    <location>
        <begin position="37"/>
        <end position="58"/>
    </location>
</feature>
<dbReference type="PANTHER" id="PTHR30531">
    <property type="entry name" value="FLAGELLAR BIOSYNTHETIC PROTEIN FLHB"/>
    <property type="match status" value="1"/>
</dbReference>
<keyword evidence="15" id="KW-0969">Cilium</keyword>
<evidence type="ECO:0000256" key="11">
    <source>
        <dbReference type="ARBA" id="ARBA00023225"/>
    </source>
</evidence>
<dbReference type="PANTHER" id="PTHR30531:SF12">
    <property type="entry name" value="FLAGELLAR BIOSYNTHETIC PROTEIN FLHB"/>
    <property type="match status" value="1"/>
</dbReference>
<dbReference type="FunFam" id="3.40.1690.10:FF:000001">
    <property type="entry name" value="Flagellar biosynthetic protein FlhB"/>
    <property type="match status" value="1"/>
</dbReference>
<evidence type="ECO:0000256" key="8">
    <source>
        <dbReference type="ARBA" id="ARBA00022927"/>
    </source>
</evidence>
<evidence type="ECO:0000256" key="14">
    <source>
        <dbReference type="SAM" id="MobiDB-lite"/>
    </source>
</evidence>
<evidence type="ECO:0000313" key="16">
    <source>
        <dbReference type="Proteomes" id="UP000596092"/>
    </source>
</evidence>
<keyword evidence="9 13" id="KW-1133">Transmembrane helix</keyword>
<evidence type="ECO:0000256" key="6">
    <source>
        <dbReference type="ARBA" id="ARBA00022692"/>
    </source>
</evidence>
<evidence type="ECO:0000256" key="12">
    <source>
        <dbReference type="ARBA" id="ARBA00025078"/>
    </source>
</evidence>
<dbReference type="InterPro" id="IPR006136">
    <property type="entry name" value="FlhB"/>
</dbReference>
<dbReference type="InterPro" id="IPR029025">
    <property type="entry name" value="T3SS_substrate_exporter_C"/>
</dbReference>
<feature type="transmembrane region" description="Helical" evidence="13">
    <location>
        <begin position="182"/>
        <end position="213"/>
    </location>
</feature>
<evidence type="ECO:0000256" key="7">
    <source>
        <dbReference type="ARBA" id="ARBA00022795"/>
    </source>
</evidence>
<dbReference type="Pfam" id="PF01312">
    <property type="entry name" value="Bac_export_2"/>
    <property type="match status" value="1"/>
</dbReference>
<keyword evidence="4 13" id="KW-0813">Transport</keyword>
<dbReference type="GO" id="GO:0009306">
    <property type="term" value="P:protein secretion"/>
    <property type="evidence" value="ECO:0007669"/>
    <property type="project" value="InterPro"/>
</dbReference>
<keyword evidence="8 13" id="KW-0653">Protein transport</keyword>
<comment type="subcellular location">
    <subcellularLocation>
        <location evidence="1">Cell membrane</location>
        <topology evidence="1">Multi-pass membrane protein</topology>
    </subcellularLocation>
</comment>
<sequence>MAEENSTGERTETPSAKRRADFRKKGQVAQSREVQTAAMFTLILLFWMGFAPIFWAEIREAVAAIWRASGEYAVTPSSIMQLAYYLGATLAFTLLPLFLMALLIGFFASFLQIGWLFTTQPLLPDLKKLDPIKGMARLFSKRSIMEVIKSLLKVGLIGWVAFKTVQSEFDKVLLLTDAPVEHTIIFLAKTAALVMAKVAGVMIVLAVLDYAFVRWEMEQKMKMTKQEQKEEMKETEGDPHIKSKIRSIQQQMARQRMMAAVPTADVVITNPTHYAVAIRYDATSMSAPVVLAKGRDLVAKKIREIAKDHHVPLVENPPVARLLHSRVEVGQTVPEELFRAVAEILAYVYSLKRR</sequence>
<keyword evidence="5 13" id="KW-1003">Cell membrane</keyword>
<proteinExistence type="inferred from homology"/>
<dbReference type="AlphaFoldDB" id="A0A7T6AR03"/>
<dbReference type="RefSeq" id="WP_199261749.1">
    <property type="nucleotide sequence ID" value="NZ_CP054140.1"/>
</dbReference>
<evidence type="ECO:0000256" key="3">
    <source>
        <dbReference type="ARBA" id="ARBA00021622"/>
    </source>
</evidence>